<keyword evidence="1" id="KW-1133">Transmembrane helix</keyword>
<dbReference type="Proteomes" id="UP000472262">
    <property type="component" value="Unassembled WGS sequence"/>
</dbReference>
<dbReference type="GO" id="GO:0005768">
    <property type="term" value="C:endosome"/>
    <property type="evidence" value="ECO:0007669"/>
    <property type="project" value="TreeGrafter"/>
</dbReference>
<dbReference type="GO" id="GO:0015677">
    <property type="term" value="P:copper ion import"/>
    <property type="evidence" value="ECO:0007669"/>
    <property type="project" value="TreeGrafter"/>
</dbReference>
<organism evidence="2 3">
    <name type="scientific">Sinocyclocheilus grahami</name>
    <name type="common">Dianchi golden-line fish</name>
    <name type="synonym">Barbus grahami</name>
    <dbReference type="NCBI Taxonomy" id="75366"/>
    <lineage>
        <taxon>Eukaryota</taxon>
        <taxon>Metazoa</taxon>
        <taxon>Chordata</taxon>
        <taxon>Craniata</taxon>
        <taxon>Vertebrata</taxon>
        <taxon>Euteleostomi</taxon>
        <taxon>Actinopterygii</taxon>
        <taxon>Neopterygii</taxon>
        <taxon>Teleostei</taxon>
        <taxon>Ostariophysi</taxon>
        <taxon>Cypriniformes</taxon>
        <taxon>Cyprinidae</taxon>
        <taxon>Cyprininae</taxon>
        <taxon>Sinocyclocheilus</taxon>
    </lineage>
</organism>
<accession>A0A672M336</accession>
<keyword evidence="1" id="KW-0812">Transmembrane</keyword>
<evidence type="ECO:0000313" key="2">
    <source>
        <dbReference type="Ensembl" id="ENSSGRP00000030927.1"/>
    </source>
</evidence>
<sequence length="297" mass="34047">TSGSSVNYGYSQIRQSGVIYTQNCSTDHVVVTPLHTSDQFLLTLNLNMFPDTTHTPPHVTFRRNLCSFSPSRLSAMRLLIACNLFLQVYICSNSVDARQQLIEMARQLTFIPVDMGALSSAKEIENMPLHLFTAWKGPVLIAVALSIFFFAYSFVRDIIHPYMKTRQSFFYKIPLEIVNRTLPIVAIILLALVYLAGQLAAVYQLIYGTKYRRFPPWLEGWLESRKQLGLLSFFFGCIHVLYSLCLPMRRSERYLMLNMAYQQVCVCSSTPVRSSSFTVVEVFLFCFAHTFILDFIF</sequence>
<dbReference type="PANTHER" id="PTHR14239:SF6">
    <property type="entry name" value="METALLOREDUCTASE STEAP2"/>
    <property type="match status" value="1"/>
</dbReference>
<keyword evidence="3" id="KW-1185">Reference proteome</keyword>
<dbReference type="InterPro" id="IPR051267">
    <property type="entry name" value="STEAP_metalloreductase"/>
</dbReference>
<feature type="transmembrane region" description="Helical" evidence="1">
    <location>
        <begin position="139"/>
        <end position="159"/>
    </location>
</feature>
<evidence type="ECO:0000313" key="3">
    <source>
        <dbReference type="Proteomes" id="UP000472262"/>
    </source>
</evidence>
<reference evidence="2" key="1">
    <citation type="submission" date="2025-08" db="UniProtKB">
        <authorList>
            <consortium name="Ensembl"/>
        </authorList>
    </citation>
    <scope>IDENTIFICATION</scope>
</reference>
<name>A0A672M336_SINGR</name>
<dbReference type="GO" id="GO:0008823">
    <property type="term" value="F:cupric reductase (NADH) activity"/>
    <property type="evidence" value="ECO:0007669"/>
    <property type="project" value="TreeGrafter"/>
</dbReference>
<dbReference type="Gene3D" id="3.40.50.720">
    <property type="entry name" value="NAD(P)-binding Rossmann-like Domain"/>
    <property type="match status" value="1"/>
</dbReference>
<dbReference type="InParanoid" id="A0A672M336"/>
<reference evidence="2" key="2">
    <citation type="submission" date="2025-09" db="UniProtKB">
        <authorList>
            <consortium name="Ensembl"/>
        </authorList>
    </citation>
    <scope>IDENTIFICATION</scope>
</reference>
<keyword evidence="1" id="KW-0472">Membrane</keyword>
<protein>
    <submittedName>
        <fullName evidence="2">STEAP family member 2, metalloreductase</fullName>
    </submittedName>
</protein>
<feature type="transmembrane region" description="Helical" evidence="1">
    <location>
        <begin position="227"/>
        <end position="246"/>
    </location>
</feature>
<proteinExistence type="predicted"/>
<evidence type="ECO:0000256" key="1">
    <source>
        <dbReference type="SAM" id="Phobius"/>
    </source>
</evidence>
<dbReference type="PANTHER" id="PTHR14239">
    <property type="entry name" value="DUDULIN-RELATED"/>
    <property type="match status" value="1"/>
</dbReference>
<dbReference type="Ensembl" id="ENSSGRT00000033211.1">
    <property type="protein sequence ID" value="ENSSGRP00000030927.1"/>
    <property type="gene ID" value="ENSSGRG00000017398.1"/>
</dbReference>
<dbReference type="AlphaFoldDB" id="A0A672M336"/>
<feature type="transmembrane region" description="Helical" evidence="1">
    <location>
        <begin position="180"/>
        <end position="207"/>
    </location>
</feature>
<dbReference type="GO" id="GO:0005886">
    <property type="term" value="C:plasma membrane"/>
    <property type="evidence" value="ECO:0007669"/>
    <property type="project" value="TreeGrafter"/>
</dbReference>
<dbReference type="GO" id="GO:0052851">
    <property type="term" value="F:ferric-chelate reductase (NADPH) activity"/>
    <property type="evidence" value="ECO:0007669"/>
    <property type="project" value="TreeGrafter"/>
</dbReference>